<dbReference type="EMBL" id="AP011766">
    <property type="protein sequence ID" value="BAL57082.1"/>
    <property type="molecule type" value="Genomic_DNA"/>
</dbReference>
<name>H5SLP6_9BACT</name>
<evidence type="ECO:0000313" key="1">
    <source>
        <dbReference type="EMBL" id="BAL55769.1"/>
    </source>
</evidence>
<organism evidence="2">
    <name type="scientific">uncultured Acetothermia bacterium</name>
    <dbReference type="NCBI Taxonomy" id="236499"/>
    <lineage>
        <taxon>Bacteria</taxon>
        <taxon>Candidatus Bipolaricaulota</taxon>
        <taxon>environmental samples</taxon>
    </lineage>
</organism>
<reference evidence="2" key="1">
    <citation type="journal article" date="2005" name="Environ. Microbiol.">
        <title>Genetic and functional properties of uncultivated thermophilic crenarchaeotes from a subsurface gold mine as revealed by analysis of genome fragments.</title>
        <authorList>
            <person name="Nunoura T."/>
            <person name="Hirayama H."/>
            <person name="Takami H."/>
            <person name="Oida H."/>
            <person name="Nishi S."/>
            <person name="Shimamura S."/>
            <person name="Suzuki Y."/>
            <person name="Inagaki F."/>
            <person name="Takai K."/>
            <person name="Nealson K.H."/>
            <person name="Horikoshi K."/>
        </authorList>
    </citation>
    <scope>NUCLEOTIDE SEQUENCE</scope>
</reference>
<evidence type="ECO:0000313" key="2">
    <source>
        <dbReference type="EMBL" id="BAL57082.1"/>
    </source>
</evidence>
<reference evidence="2" key="2">
    <citation type="journal article" date="2012" name="PLoS ONE">
        <title>A Deeply Branching Thermophilic Bacterium with an Ancient Acetyl-CoA Pathway Dominates a Subsurface Ecosystem.</title>
        <authorList>
            <person name="Takami H."/>
            <person name="Noguchi H."/>
            <person name="Takaki Y."/>
            <person name="Uchiyama I."/>
            <person name="Toyoda A."/>
            <person name="Nishi S."/>
            <person name="Chee G.-J."/>
            <person name="Arai W."/>
            <person name="Nunoura T."/>
            <person name="Itoh T."/>
            <person name="Hattori M."/>
            <person name="Takai K."/>
        </authorList>
    </citation>
    <scope>NUCLEOTIDE SEQUENCE</scope>
</reference>
<sequence>MGHFEIIGEIDKIETIAVGRSIRDLERLREQYGPGRWRKLKGVALVRLRDGRIRKAEIHWYEAHGIGRKKLKIKRFLD</sequence>
<proteinExistence type="predicted"/>
<dbReference type="AlphaFoldDB" id="H5SLP6"/>
<dbReference type="EMBL" id="AP011729">
    <property type="protein sequence ID" value="BAL55769.1"/>
    <property type="molecule type" value="Genomic_DNA"/>
</dbReference>
<accession>H5SLP6</accession>
<gene>
    <name evidence="1" type="ORF">HGMM_F31E01C05</name>
    <name evidence="2" type="ORF">HGMM_F47C08C03</name>
</gene>
<protein>
    <submittedName>
        <fullName evidence="2">Hypothetical conserved protein</fullName>
    </submittedName>
</protein>